<feature type="non-terminal residue" evidence="1">
    <location>
        <position position="1"/>
    </location>
</feature>
<gene>
    <name evidence="1" type="primary">glmM</name>
</gene>
<accession>Q6U295</accession>
<proteinExistence type="predicted"/>
<feature type="non-terminal residue" evidence="1">
    <location>
        <position position="81"/>
    </location>
</feature>
<evidence type="ECO:0000313" key="1">
    <source>
        <dbReference type="EMBL" id="AAQ94930.1"/>
    </source>
</evidence>
<reference evidence="1" key="1">
    <citation type="submission" date="2003-09" db="EMBL/GenBank/DDBJ databases">
        <title>Comparative Genomics of Helicobacter pylori in Irish Isolates.</title>
        <authorList>
            <person name="Ahmed N."/>
            <person name="Jyothirmayee C.S."/>
            <person name="Kauser F."/>
            <person name="Carroll I.M."/>
            <person name="Khan A.A."/>
            <person name="Habibullah C.M."/>
        </authorList>
    </citation>
    <scope>NUCLEOTIDE SEQUENCE</scope>
    <source>
        <strain evidence="1">Ire 61</strain>
    </source>
</reference>
<name>Q6U295_HELPX</name>
<dbReference type="EMBL" id="AY380036">
    <property type="protein sequence ID" value="AAQ94930.1"/>
    <property type="molecule type" value="Genomic_DNA"/>
</dbReference>
<dbReference type="AlphaFoldDB" id="Q6U295"/>
<sequence length="81" mass="8798">YQKSKNAPSSQAIVATSISNLAPKENLKSQDLKLKHCANGDNFMSEYMPLGIKPILDASKGAIIIFSDYPKKGDGLEWLAS</sequence>
<organism evidence="1">
    <name type="scientific">Helicobacter pylori</name>
    <name type="common">Campylobacter pylori</name>
    <dbReference type="NCBI Taxonomy" id="210"/>
    <lineage>
        <taxon>Bacteria</taxon>
        <taxon>Pseudomonadati</taxon>
        <taxon>Campylobacterota</taxon>
        <taxon>Epsilonproteobacteria</taxon>
        <taxon>Campylobacterales</taxon>
        <taxon>Helicobacteraceae</taxon>
        <taxon>Helicobacter</taxon>
    </lineage>
</organism>
<protein>
    <submittedName>
        <fullName evidence="1">Urease subunit C</fullName>
    </submittedName>
</protein>